<evidence type="ECO:0000256" key="8">
    <source>
        <dbReference type="SAM" id="Coils"/>
    </source>
</evidence>
<accession>A0A1Y0VTI4</accession>
<proteinExistence type="inferred from homology"/>
<evidence type="ECO:0000313" key="11">
    <source>
        <dbReference type="EMBL" id="ARW18938.1"/>
    </source>
</evidence>
<dbReference type="Pfam" id="PF12698">
    <property type="entry name" value="ABC2_membrane_3"/>
    <property type="match status" value="1"/>
</dbReference>
<dbReference type="RefSeq" id="WP_094104268.1">
    <property type="nucleotide sequence ID" value="NZ_CP085178.1"/>
</dbReference>
<evidence type="ECO:0000259" key="10">
    <source>
        <dbReference type="PROSITE" id="PS51012"/>
    </source>
</evidence>
<feature type="transmembrane region" description="Helical" evidence="9">
    <location>
        <begin position="265"/>
        <end position="287"/>
    </location>
</feature>
<feature type="transmembrane region" description="Helical" evidence="9">
    <location>
        <begin position="230"/>
        <end position="259"/>
    </location>
</feature>
<feature type="coiled-coil region" evidence="8">
    <location>
        <begin position="124"/>
        <end position="154"/>
    </location>
</feature>
<dbReference type="EMBL" id="CP021474">
    <property type="protein sequence ID" value="ARW18938.1"/>
    <property type="molecule type" value="Genomic_DNA"/>
</dbReference>
<evidence type="ECO:0000256" key="7">
    <source>
        <dbReference type="ARBA" id="ARBA00023136"/>
    </source>
</evidence>
<keyword evidence="6 9" id="KW-1133">Transmembrane helix</keyword>
<keyword evidence="5 9" id="KW-0812">Transmembrane</keyword>
<feature type="transmembrane region" description="Helical" evidence="9">
    <location>
        <begin position="187"/>
        <end position="209"/>
    </location>
</feature>
<evidence type="ECO:0000256" key="9">
    <source>
        <dbReference type="SAM" id="Phobius"/>
    </source>
</evidence>
<feature type="transmembrane region" description="Helical" evidence="9">
    <location>
        <begin position="21"/>
        <end position="39"/>
    </location>
</feature>
<dbReference type="AlphaFoldDB" id="A0A1Y0VTI4"/>
<comment type="subcellular location">
    <subcellularLocation>
        <location evidence="1">Cell membrane</location>
        <topology evidence="1">Multi-pass membrane protein</topology>
    </subcellularLocation>
</comment>
<protein>
    <submittedName>
        <fullName evidence="11">Putative transport permease YfiM</fullName>
    </submittedName>
</protein>
<reference evidence="11 12" key="1">
    <citation type="submission" date="2017-05" db="EMBL/GenBank/DDBJ databases">
        <title>Genome sequence of Pediococcus pentosaceus strain SRCM100892.</title>
        <authorList>
            <person name="Cho S.H."/>
        </authorList>
    </citation>
    <scope>NUCLEOTIDE SEQUENCE [LARGE SCALE GENOMIC DNA]</scope>
    <source>
        <strain evidence="11 12">SRCM100892</strain>
    </source>
</reference>
<keyword evidence="3" id="KW-0813">Transport</keyword>
<evidence type="ECO:0000313" key="12">
    <source>
        <dbReference type="Proteomes" id="UP000196118"/>
    </source>
</evidence>
<dbReference type="GO" id="GO:0005886">
    <property type="term" value="C:plasma membrane"/>
    <property type="evidence" value="ECO:0007669"/>
    <property type="project" value="UniProtKB-SubCell"/>
</dbReference>
<dbReference type="PANTHER" id="PTHR30294:SF38">
    <property type="entry name" value="TRANSPORT PERMEASE PROTEIN"/>
    <property type="match status" value="1"/>
</dbReference>
<dbReference type="GO" id="GO:0140359">
    <property type="term" value="F:ABC-type transporter activity"/>
    <property type="evidence" value="ECO:0007669"/>
    <property type="project" value="InterPro"/>
</dbReference>
<dbReference type="PANTHER" id="PTHR30294">
    <property type="entry name" value="MEMBRANE COMPONENT OF ABC TRANSPORTER YHHJ-RELATED"/>
    <property type="match status" value="1"/>
</dbReference>
<evidence type="ECO:0000256" key="6">
    <source>
        <dbReference type="ARBA" id="ARBA00022989"/>
    </source>
</evidence>
<dbReference type="InterPro" id="IPR013525">
    <property type="entry name" value="ABC2_TM"/>
</dbReference>
<comment type="similarity">
    <text evidence="2">Belongs to the ABC-2 integral membrane protein family.</text>
</comment>
<gene>
    <name evidence="11" type="ORF">S100892_00333</name>
</gene>
<sequence>MRIIAITNRVLKELMRDKRTLALMFLAPILILVLMSFIFNNSGTTNVKVGTVGISHELNQNLNTIKHVKIHQYDSEKTAKIALKAEKTDAIIEKDGNNFNITYANTDATKTATTKMAFKNAVTVNNIKQLKKHLEQSNRALNELQTKLALVTKKSVKTKSMPTTQASPKIKNHYVYGDANTSFFDKILPILMGFFVFFFVFLVSGMALLKERTSGTLDRLLATPVKRSEIVFGYMLSYGIIAILQTIVIVLVTIGLLGVEVVGNIGSIIVINLLLALVALAFGILLSTFAHSEFQMMQFIPIVIVPQVFFAGIIPLDTMAAWVQKISYIIPLKYAGDAVSNIIMRGARLSALGGDIGVLLIFLVILTILNIVGLKRYRKV</sequence>
<evidence type="ECO:0000256" key="1">
    <source>
        <dbReference type="ARBA" id="ARBA00004651"/>
    </source>
</evidence>
<keyword evidence="8" id="KW-0175">Coiled coil</keyword>
<evidence type="ECO:0000256" key="5">
    <source>
        <dbReference type="ARBA" id="ARBA00022692"/>
    </source>
</evidence>
<feature type="transmembrane region" description="Helical" evidence="9">
    <location>
        <begin position="299"/>
        <end position="323"/>
    </location>
</feature>
<dbReference type="InterPro" id="IPR047817">
    <property type="entry name" value="ABC2_TM_bact-type"/>
</dbReference>
<evidence type="ECO:0000256" key="3">
    <source>
        <dbReference type="ARBA" id="ARBA00022448"/>
    </source>
</evidence>
<name>A0A1Y0VTI4_PEDPE</name>
<keyword evidence="4" id="KW-1003">Cell membrane</keyword>
<feature type="transmembrane region" description="Helical" evidence="9">
    <location>
        <begin position="356"/>
        <end position="374"/>
    </location>
</feature>
<dbReference type="InterPro" id="IPR051449">
    <property type="entry name" value="ABC-2_transporter_component"/>
</dbReference>
<dbReference type="PROSITE" id="PS51012">
    <property type="entry name" value="ABC_TM2"/>
    <property type="match status" value="1"/>
</dbReference>
<feature type="domain" description="ABC transmembrane type-2" evidence="10">
    <location>
        <begin position="138"/>
        <end position="377"/>
    </location>
</feature>
<keyword evidence="7 9" id="KW-0472">Membrane</keyword>
<evidence type="ECO:0000256" key="4">
    <source>
        <dbReference type="ARBA" id="ARBA00022475"/>
    </source>
</evidence>
<organism evidence="11 12">
    <name type="scientific">Pediococcus pentosaceus</name>
    <dbReference type="NCBI Taxonomy" id="1255"/>
    <lineage>
        <taxon>Bacteria</taxon>
        <taxon>Bacillati</taxon>
        <taxon>Bacillota</taxon>
        <taxon>Bacilli</taxon>
        <taxon>Lactobacillales</taxon>
        <taxon>Lactobacillaceae</taxon>
        <taxon>Pediococcus</taxon>
    </lineage>
</organism>
<dbReference type="Proteomes" id="UP000196118">
    <property type="component" value="Chromosome"/>
</dbReference>
<evidence type="ECO:0000256" key="2">
    <source>
        <dbReference type="ARBA" id="ARBA00007783"/>
    </source>
</evidence>